<proteinExistence type="predicted"/>
<gene>
    <name evidence="1" type="ORF">PR048_019576</name>
</gene>
<protein>
    <submittedName>
        <fullName evidence="1">Uncharacterized protein</fullName>
    </submittedName>
</protein>
<dbReference type="EMBL" id="JARBHB010000007">
    <property type="protein sequence ID" value="KAJ8878972.1"/>
    <property type="molecule type" value="Genomic_DNA"/>
</dbReference>
<organism evidence="1 2">
    <name type="scientific">Dryococelus australis</name>
    <dbReference type="NCBI Taxonomy" id="614101"/>
    <lineage>
        <taxon>Eukaryota</taxon>
        <taxon>Metazoa</taxon>
        <taxon>Ecdysozoa</taxon>
        <taxon>Arthropoda</taxon>
        <taxon>Hexapoda</taxon>
        <taxon>Insecta</taxon>
        <taxon>Pterygota</taxon>
        <taxon>Neoptera</taxon>
        <taxon>Polyneoptera</taxon>
        <taxon>Phasmatodea</taxon>
        <taxon>Verophasmatodea</taxon>
        <taxon>Anareolatae</taxon>
        <taxon>Phasmatidae</taxon>
        <taxon>Eurycanthinae</taxon>
        <taxon>Dryococelus</taxon>
    </lineage>
</organism>
<evidence type="ECO:0000313" key="1">
    <source>
        <dbReference type="EMBL" id="KAJ8878972.1"/>
    </source>
</evidence>
<sequence>MCDMKSEGGLTRGRGMSDSVLAKWVEGAHTATAICSSLEVFADVHFMSGKQHVDFRVSGAEHLLTSVDVNFDGNMLATVQQENFLANEKNKTKLSELLVETLTSRGIEASTATGDTYGSTVRSGLNKVTSHLSVVVIGEDVDLLILLTALVPPDRNVHFMKPLTSSTNPPSTPDAVAQAGEEMFLTMYQTPPSECDLNNHPYNSFVKSSTKVIANLASLPPTKGAAKQHTYRHNNDLTMTLNPERCGWVWDNCGVLNPVKTTDPVAPNSTLNSIFCSCATGCGGCDGACMNSASIRVEEDEDFMDFEYMTTLKIF</sequence>
<name>A0ABQ9H3U9_9NEOP</name>
<accession>A0ABQ9H3U9</accession>
<dbReference type="Proteomes" id="UP001159363">
    <property type="component" value="Chromosome 6"/>
</dbReference>
<keyword evidence="2" id="KW-1185">Reference proteome</keyword>
<comment type="caution">
    <text evidence="1">The sequence shown here is derived from an EMBL/GenBank/DDBJ whole genome shotgun (WGS) entry which is preliminary data.</text>
</comment>
<evidence type="ECO:0000313" key="2">
    <source>
        <dbReference type="Proteomes" id="UP001159363"/>
    </source>
</evidence>
<reference evidence="1 2" key="1">
    <citation type="submission" date="2023-02" db="EMBL/GenBank/DDBJ databases">
        <title>LHISI_Scaffold_Assembly.</title>
        <authorList>
            <person name="Stuart O.P."/>
            <person name="Cleave R."/>
            <person name="Magrath M.J.L."/>
            <person name="Mikheyev A.S."/>
        </authorList>
    </citation>
    <scope>NUCLEOTIDE SEQUENCE [LARGE SCALE GENOMIC DNA]</scope>
    <source>
        <strain evidence="1">Daus_M_001</strain>
        <tissue evidence="1">Leg muscle</tissue>
    </source>
</reference>